<sequence length="203" mass="21733">MPIRPFSPRTRLTAMALALGAALSGCVSFGSKPPPQLLTVRTEAAVAAGRDLRSQGLPAIAVILPEVPRAIATTRVPVQVDATSVAYVKDAQWTEAPRDLFLRLLGETITAGGALFVIDEDQYGLTPQRRLSGSLVEFGVDARTRQAVVTYDAVLTDSASGQALRRRFTAREPVSDIRADRVAQPISRAANQVAQQVADWVKG</sequence>
<name>A0A7W6BJM6_9SPHN</name>
<gene>
    <name evidence="3" type="ORF">GGR43_000466</name>
</gene>
<accession>A0A7W6BJM6</accession>
<dbReference type="AlphaFoldDB" id="A0A7W6BJM6"/>
<proteinExistence type="predicted"/>
<comment type="caution">
    <text evidence="3">The sequence shown here is derived from an EMBL/GenBank/DDBJ whole genome shotgun (WGS) entry which is preliminary data.</text>
</comment>
<reference evidence="3 4" key="1">
    <citation type="submission" date="2020-08" db="EMBL/GenBank/DDBJ databases">
        <title>Genomic Encyclopedia of Type Strains, Phase IV (KMG-IV): sequencing the most valuable type-strain genomes for metagenomic binning, comparative biology and taxonomic classification.</title>
        <authorList>
            <person name="Goeker M."/>
        </authorList>
    </citation>
    <scope>NUCLEOTIDE SEQUENCE [LARGE SCALE GENOMIC DNA]</scope>
    <source>
        <strain evidence="3 4">DSM 26189</strain>
    </source>
</reference>
<evidence type="ECO:0000256" key="1">
    <source>
        <dbReference type="SAM" id="SignalP"/>
    </source>
</evidence>
<protein>
    <submittedName>
        <fullName evidence="3">Cholesterol transport system auxiliary component</fullName>
    </submittedName>
</protein>
<evidence type="ECO:0000313" key="4">
    <source>
        <dbReference type="Proteomes" id="UP000571950"/>
    </source>
</evidence>
<dbReference type="RefSeq" id="WP_188070311.1">
    <property type="nucleotide sequence ID" value="NZ_BSPS01000056.1"/>
</dbReference>
<dbReference type="EMBL" id="JACIDT010000001">
    <property type="protein sequence ID" value="MBB3924772.1"/>
    <property type="molecule type" value="Genomic_DNA"/>
</dbReference>
<dbReference type="SUPFAM" id="SSF159594">
    <property type="entry name" value="XCC0632-like"/>
    <property type="match status" value="1"/>
</dbReference>
<dbReference type="InterPro" id="IPR005586">
    <property type="entry name" value="ABC_trans_aux"/>
</dbReference>
<feature type="chain" id="PRO_5031356589" evidence="1">
    <location>
        <begin position="30"/>
        <end position="203"/>
    </location>
</feature>
<evidence type="ECO:0000259" key="2">
    <source>
        <dbReference type="Pfam" id="PF03886"/>
    </source>
</evidence>
<organism evidence="3 4">
    <name type="scientific">Sphingobium jiangsuense</name>
    <dbReference type="NCBI Taxonomy" id="870476"/>
    <lineage>
        <taxon>Bacteria</taxon>
        <taxon>Pseudomonadati</taxon>
        <taxon>Pseudomonadota</taxon>
        <taxon>Alphaproteobacteria</taxon>
        <taxon>Sphingomonadales</taxon>
        <taxon>Sphingomonadaceae</taxon>
        <taxon>Sphingobium</taxon>
    </lineage>
</organism>
<dbReference type="Pfam" id="PF03886">
    <property type="entry name" value="ABC_trans_aux"/>
    <property type="match status" value="1"/>
</dbReference>
<evidence type="ECO:0000313" key="3">
    <source>
        <dbReference type="EMBL" id="MBB3924772.1"/>
    </source>
</evidence>
<dbReference type="PROSITE" id="PS51257">
    <property type="entry name" value="PROKAR_LIPOPROTEIN"/>
    <property type="match status" value="1"/>
</dbReference>
<feature type="signal peptide" evidence="1">
    <location>
        <begin position="1"/>
        <end position="29"/>
    </location>
</feature>
<keyword evidence="4" id="KW-1185">Reference proteome</keyword>
<keyword evidence="1" id="KW-0732">Signal</keyword>
<feature type="domain" description="ABC-type transport auxiliary lipoprotein component" evidence="2">
    <location>
        <begin position="52"/>
        <end position="198"/>
    </location>
</feature>
<dbReference type="Gene3D" id="3.40.50.10610">
    <property type="entry name" value="ABC-type transport auxiliary lipoprotein component"/>
    <property type="match status" value="1"/>
</dbReference>
<dbReference type="Proteomes" id="UP000571950">
    <property type="component" value="Unassembled WGS sequence"/>
</dbReference>